<dbReference type="Gene3D" id="3.40.50.1820">
    <property type="entry name" value="alpha/beta hydrolase"/>
    <property type="match status" value="1"/>
</dbReference>
<evidence type="ECO:0000256" key="3">
    <source>
        <dbReference type="ARBA" id="ARBA00023015"/>
    </source>
</evidence>
<dbReference type="InterPro" id="IPR036864">
    <property type="entry name" value="Zn2-C6_fun-type_DNA-bd_sf"/>
</dbReference>
<dbReference type="InterPro" id="IPR050987">
    <property type="entry name" value="AtrR-like"/>
</dbReference>
<evidence type="ECO:0000256" key="6">
    <source>
        <dbReference type="ARBA" id="ARBA00023242"/>
    </source>
</evidence>
<comment type="caution">
    <text evidence="8">The sequence shown here is derived from an EMBL/GenBank/DDBJ whole genome shotgun (WGS) entry which is preliminary data.</text>
</comment>
<protein>
    <recommendedName>
        <fullName evidence="7">Zn(2)-C6 fungal-type domain-containing protein</fullName>
    </recommendedName>
</protein>
<evidence type="ECO:0000256" key="5">
    <source>
        <dbReference type="ARBA" id="ARBA00023163"/>
    </source>
</evidence>
<sequence>MRKACDHCRRSKSRCEKTDGSPSCIACEARGIACIITPQTIRQTGTHPSHVFPRTSDSDASTFISSRQRSKVVLYDWIYGNTRSSDLLNDPRLLANFADDFRHNVEFAISQLAKVDTGRCETDLFATTSLPQEFAPLPDEGELLQMILMFSDSVHLAFPLFREYIDQWLTERTYIDPSIRDDIPAWASLNIVLAMGYKYQTLRYPDTTENNIKCDRYLKNAIDTIPRLIFKSPTLGDVEALLGMVLLMSCSLEYPLTYSLLGIAIRKARTLRAEQAHSFRVGGVVQERRARVFWVGYVLDKMTSFIQGLAPCEDDSNFDVDMPRSVNDKSGTILLPNGFKLPFGQHVCQLAVIRGRIFTMLYSSNAHYQPSLIEDLSSQLRAWRISVHPECEASLDIMEESSFSRLYIVLLLLTYHHTVIILHRAAYLAHADTPQLQAGPLAACARSARKALSLTRYCPIYAPVAVRSVLMAVFASFVTLTMHILDEPWDLTARTDLAALQDAFRFISDLVHFNSNLPLEQVELLKLTFASSRGGGPNRRNGYVALIGNSWLATAQWFIVVERPPHLSSIAPIKG</sequence>
<feature type="domain" description="Zn(2)-C6 fungal-type" evidence="7">
    <location>
        <begin position="4"/>
        <end position="36"/>
    </location>
</feature>
<evidence type="ECO:0000313" key="8">
    <source>
        <dbReference type="EMBL" id="KAL2859509.1"/>
    </source>
</evidence>
<dbReference type="SMART" id="SM00906">
    <property type="entry name" value="Fungal_trans"/>
    <property type="match status" value="1"/>
</dbReference>
<dbReference type="InterPro" id="IPR007219">
    <property type="entry name" value="XnlR_reg_dom"/>
</dbReference>
<dbReference type="InterPro" id="IPR001138">
    <property type="entry name" value="Zn2Cys6_DnaBD"/>
</dbReference>
<dbReference type="PROSITE" id="PS00463">
    <property type="entry name" value="ZN2_CY6_FUNGAL_1"/>
    <property type="match status" value="1"/>
</dbReference>
<dbReference type="SUPFAM" id="SSF57701">
    <property type="entry name" value="Zn2/Cys6 DNA-binding domain"/>
    <property type="match status" value="1"/>
</dbReference>
<evidence type="ECO:0000256" key="2">
    <source>
        <dbReference type="ARBA" id="ARBA00022723"/>
    </source>
</evidence>
<organism evidence="8 9">
    <name type="scientific">Aspergillus pseudodeflectus</name>
    <dbReference type="NCBI Taxonomy" id="176178"/>
    <lineage>
        <taxon>Eukaryota</taxon>
        <taxon>Fungi</taxon>
        <taxon>Dikarya</taxon>
        <taxon>Ascomycota</taxon>
        <taxon>Pezizomycotina</taxon>
        <taxon>Eurotiomycetes</taxon>
        <taxon>Eurotiomycetidae</taxon>
        <taxon>Eurotiales</taxon>
        <taxon>Aspergillaceae</taxon>
        <taxon>Aspergillus</taxon>
        <taxon>Aspergillus subgen. Nidulantes</taxon>
    </lineage>
</organism>
<accession>A0ABR4L4M6</accession>
<dbReference type="PROSITE" id="PS50048">
    <property type="entry name" value="ZN2_CY6_FUNGAL_2"/>
    <property type="match status" value="1"/>
</dbReference>
<reference evidence="8 9" key="1">
    <citation type="submission" date="2024-07" db="EMBL/GenBank/DDBJ databases">
        <title>Section-level genome sequencing and comparative genomics of Aspergillus sections Usti and Cavernicolus.</title>
        <authorList>
            <consortium name="Lawrence Berkeley National Laboratory"/>
            <person name="Nybo J.L."/>
            <person name="Vesth T.C."/>
            <person name="Theobald S."/>
            <person name="Frisvad J.C."/>
            <person name="Larsen T.O."/>
            <person name="Kjaerboelling I."/>
            <person name="Rothschild-Mancinelli K."/>
            <person name="Lyhne E.K."/>
            <person name="Kogle M.E."/>
            <person name="Barry K."/>
            <person name="Clum A."/>
            <person name="Na H."/>
            <person name="Ledsgaard L."/>
            <person name="Lin J."/>
            <person name="Lipzen A."/>
            <person name="Kuo A."/>
            <person name="Riley R."/>
            <person name="Mondo S."/>
            <person name="LaButti K."/>
            <person name="Haridas S."/>
            <person name="Pangalinan J."/>
            <person name="Salamov A.A."/>
            <person name="Simmons B.A."/>
            <person name="Magnuson J.K."/>
            <person name="Chen J."/>
            <person name="Drula E."/>
            <person name="Henrissat B."/>
            <person name="Wiebenga A."/>
            <person name="Lubbers R.J."/>
            <person name="Gomes A.C."/>
            <person name="Macurrencykelacurrency M.R."/>
            <person name="Stajich J."/>
            <person name="Grigoriev I.V."/>
            <person name="Mortensen U.H."/>
            <person name="De vries R.P."/>
            <person name="Baker S.E."/>
            <person name="Andersen M.R."/>
        </authorList>
    </citation>
    <scope>NUCLEOTIDE SEQUENCE [LARGE SCALE GENOMIC DNA]</scope>
    <source>
        <strain evidence="8 9">CBS 756.74</strain>
    </source>
</reference>
<gene>
    <name evidence="8" type="ORF">BJX68DRAFT_261939</name>
</gene>
<dbReference type="RefSeq" id="XP_070904443.1">
    <property type="nucleotide sequence ID" value="XM_071044321.1"/>
</dbReference>
<name>A0ABR4L4M6_9EURO</name>
<evidence type="ECO:0000313" key="9">
    <source>
        <dbReference type="Proteomes" id="UP001610444"/>
    </source>
</evidence>
<dbReference type="PANTHER" id="PTHR46910:SF37">
    <property type="entry name" value="ZN(II)2CYS6 TRANSCRIPTION FACTOR (EUROFUNG)"/>
    <property type="match status" value="1"/>
</dbReference>
<dbReference type="Pfam" id="PF00172">
    <property type="entry name" value="Zn_clus"/>
    <property type="match status" value="1"/>
</dbReference>
<proteinExistence type="predicted"/>
<dbReference type="PANTHER" id="PTHR46910">
    <property type="entry name" value="TRANSCRIPTION FACTOR PDR1"/>
    <property type="match status" value="1"/>
</dbReference>
<dbReference type="EMBL" id="JBFXLR010000003">
    <property type="protein sequence ID" value="KAL2859509.1"/>
    <property type="molecule type" value="Genomic_DNA"/>
</dbReference>
<dbReference type="Proteomes" id="UP001610444">
    <property type="component" value="Unassembled WGS sequence"/>
</dbReference>
<keyword evidence="5" id="KW-0804">Transcription</keyword>
<dbReference type="SMART" id="SM00066">
    <property type="entry name" value="GAL4"/>
    <property type="match status" value="1"/>
</dbReference>
<dbReference type="InterPro" id="IPR029058">
    <property type="entry name" value="AB_hydrolase_fold"/>
</dbReference>
<dbReference type="CDD" id="cd12148">
    <property type="entry name" value="fungal_TF_MHR"/>
    <property type="match status" value="1"/>
</dbReference>
<keyword evidence="2" id="KW-0479">Metal-binding</keyword>
<evidence type="ECO:0000256" key="4">
    <source>
        <dbReference type="ARBA" id="ARBA00023125"/>
    </source>
</evidence>
<evidence type="ECO:0000256" key="1">
    <source>
        <dbReference type="ARBA" id="ARBA00004123"/>
    </source>
</evidence>
<dbReference type="Pfam" id="PF04082">
    <property type="entry name" value="Fungal_trans"/>
    <property type="match status" value="1"/>
</dbReference>
<keyword evidence="9" id="KW-1185">Reference proteome</keyword>
<evidence type="ECO:0000259" key="7">
    <source>
        <dbReference type="PROSITE" id="PS50048"/>
    </source>
</evidence>
<dbReference type="Gene3D" id="4.10.240.10">
    <property type="entry name" value="Zn(2)-C6 fungal-type DNA-binding domain"/>
    <property type="match status" value="1"/>
</dbReference>
<dbReference type="GeneID" id="98159485"/>
<dbReference type="CDD" id="cd00067">
    <property type="entry name" value="GAL4"/>
    <property type="match status" value="1"/>
</dbReference>
<keyword evidence="6" id="KW-0539">Nucleus</keyword>
<comment type="subcellular location">
    <subcellularLocation>
        <location evidence="1">Nucleus</location>
    </subcellularLocation>
</comment>
<keyword evidence="3" id="KW-0805">Transcription regulation</keyword>
<keyword evidence="4" id="KW-0238">DNA-binding</keyword>